<evidence type="ECO:0000256" key="10">
    <source>
        <dbReference type="ARBA" id="ARBA00047317"/>
    </source>
</evidence>
<dbReference type="SUPFAM" id="SSF53218">
    <property type="entry name" value="Molybdenum cofactor biosynthesis proteins"/>
    <property type="match status" value="1"/>
</dbReference>
<dbReference type="EC" id="2.10.1.1" evidence="11"/>
<dbReference type="Gene3D" id="3.40.980.10">
    <property type="entry name" value="MoaB/Mog-like domain"/>
    <property type="match status" value="1"/>
</dbReference>
<feature type="domain" description="MoaB/Mog" evidence="12">
    <location>
        <begin position="199"/>
        <end position="336"/>
    </location>
</feature>
<evidence type="ECO:0000256" key="8">
    <source>
        <dbReference type="ARBA" id="ARBA00022842"/>
    </source>
</evidence>
<comment type="similarity">
    <text evidence="4 11">Belongs to the MoeA family.</text>
</comment>
<name>A0A9J6P9N8_9PROT</name>
<evidence type="ECO:0000256" key="2">
    <source>
        <dbReference type="ARBA" id="ARBA00002901"/>
    </source>
</evidence>
<dbReference type="Gene3D" id="2.40.340.10">
    <property type="entry name" value="MoeA, C-terminal, domain IV"/>
    <property type="match status" value="1"/>
</dbReference>
<sequence>MTGKADTPGPRLADDCFAGPQKLLRAEEALAAILGAAVTVAEREEVPVEEAGGRVLAEEIAAPQDVPAFDNAAVDGYAFAHASLAHPGPTRLAIAGRAAAGHPFEGAVRLGEAVQILTGAMVPEGADTIVMQEDVETADGHVIVPAGAKPGANRRRKGEDVKAGSVILGPGHRMRPQDVGAAVSLGRGRLKVRRRLRVAIFSTGDEIVPPGADLPPGQVYDANRPILRALLAPLGVGLIDLGVLRDERGRVQAALEDAAARADLILTTGGASKGAEDHVMASVEAIGRLHAWQLAIKPGRPLGMGQIGDTVFVGLPGNPVAAIVCFLMFVQPLMARLQGETWRPPLRVRVPARFEMKKKPGRREYLRGIGVREADGTLTGVAKFPRDGSGILTSLREADGLIEVAEETTRIAEGDLVTFLPFHAPGLM</sequence>
<comment type="pathway">
    <text evidence="3 11">Cofactor biosynthesis; molybdopterin biosynthesis.</text>
</comment>
<dbReference type="PROSITE" id="PS01079">
    <property type="entry name" value="MOCF_BIOSYNTHESIS_2"/>
    <property type="match status" value="1"/>
</dbReference>
<evidence type="ECO:0000256" key="6">
    <source>
        <dbReference type="ARBA" id="ARBA00022679"/>
    </source>
</evidence>
<keyword evidence="8 11" id="KW-0460">Magnesium</keyword>
<evidence type="ECO:0000256" key="4">
    <source>
        <dbReference type="ARBA" id="ARBA00010763"/>
    </source>
</evidence>
<comment type="function">
    <text evidence="2 11">Catalyzes the insertion of molybdate into adenylated molybdopterin with the concomitant release of AMP.</text>
</comment>
<dbReference type="GO" id="GO:0061599">
    <property type="term" value="F:molybdopterin molybdotransferase activity"/>
    <property type="evidence" value="ECO:0007669"/>
    <property type="project" value="UniProtKB-UniRule"/>
</dbReference>
<dbReference type="RefSeq" id="WP_269330969.1">
    <property type="nucleotide sequence ID" value="NZ_JAMZFT010000001.1"/>
</dbReference>
<comment type="caution">
    <text evidence="13">The sequence shown here is derived from an EMBL/GenBank/DDBJ whole genome shotgun (WGS) entry which is preliminary data.</text>
</comment>
<dbReference type="EMBL" id="JAMZFT010000001">
    <property type="protein sequence ID" value="MCP1335009.1"/>
    <property type="molecule type" value="Genomic_DNA"/>
</dbReference>
<dbReference type="InterPro" id="IPR036688">
    <property type="entry name" value="MoeA_C_domain_IV_sf"/>
</dbReference>
<dbReference type="GO" id="GO:0005829">
    <property type="term" value="C:cytosol"/>
    <property type="evidence" value="ECO:0007669"/>
    <property type="project" value="TreeGrafter"/>
</dbReference>
<dbReference type="Gene3D" id="3.90.105.10">
    <property type="entry name" value="Molybdopterin biosynthesis moea protein, domain 2"/>
    <property type="match status" value="1"/>
</dbReference>
<organism evidence="13 14">
    <name type="scientific">Futiania mangrovi</name>
    <dbReference type="NCBI Taxonomy" id="2959716"/>
    <lineage>
        <taxon>Bacteria</taxon>
        <taxon>Pseudomonadati</taxon>
        <taxon>Pseudomonadota</taxon>
        <taxon>Alphaproteobacteria</taxon>
        <taxon>Futianiales</taxon>
        <taxon>Futianiaceae</taxon>
        <taxon>Futiania</taxon>
    </lineage>
</organism>
<dbReference type="SMART" id="SM00852">
    <property type="entry name" value="MoCF_biosynth"/>
    <property type="match status" value="1"/>
</dbReference>
<dbReference type="Pfam" id="PF00994">
    <property type="entry name" value="MoCF_biosynth"/>
    <property type="match status" value="1"/>
</dbReference>
<dbReference type="InterPro" id="IPR001453">
    <property type="entry name" value="MoaB/Mog_dom"/>
</dbReference>
<dbReference type="GO" id="GO:0006777">
    <property type="term" value="P:Mo-molybdopterin cofactor biosynthetic process"/>
    <property type="evidence" value="ECO:0007669"/>
    <property type="project" value="UniProtKB-UniRule"/>
</dbReference>
<dbReference type="InterPro" id="IPR005110">
    <property type="entry name" value="MoeA_linker/N"/>
</dbReference>
<evidence type="ECO:0000256" key="9">
    <source>
        <dbReference type="ARBA" id="ARBA00023150"/>
    </source>
</evidence>
<dbReference type="NCBIfam" id="TIGR00177">
    <property type="entry name" value="molyb_syn"/>
    <property type="match status" value="1"/>
</dbReference>
<dbReference type="Pfam" id="PF03454">
    <property type="entry name" value="MoeA_C"/>
    <property type="match status" value="1"/>
</dbReference>
<keyword evidence="9 11" id="KW-0501">Molybdenum cofactor biosynthesis</keyword>
<dbReference type="Proteomes" id="UP001055804">
    <property type="component" value="Unassembled WGS sequence"/>
</dbReference>
<dbReference type="InterPro" id="IPR038987">
    <property type="entry name" value="MoeA-like"/>
</dbReference>
<keyword evidence="6 11" id="KW-0808">Transferase</keyword>
<dbReference type="InterPro" id="IPR036135">
    <property type="entry name" value="MoeA_linker/N_sf"/>
</dbReference>
<evidence type="ECO:0000256" key="1">
    <source>
        <dbReference type="ARBA" id="ARBA00001946"/>
    </source>
</evidence>
<reference evidence="13" key="1">
    <citation type="submission" date="2022-06" db="EMBL/GenBank/DDBJ databases">
        <title>Isolation and Genomics of Futiania mangrovii gen. nov., sp. nov., a Rare and Metabolically-versatile member in the Class Alphaproteobacteria.</title>
        <authorList>
            <person name="Liu L."/>
            <person name="Huang W.-C."/>
            <person name="Pan J."/>
            <person name="Li J."/>
            <person name="Huang Y."/>
            <person name="Du H."/>
            <person name="Liu Y."/>
            <person name="Li M."/>
        </authorList>
    </citation>
    <scope>NUCLEOTIDE SEQUENCE</scope>
    <source>
        <strain evidence="13">FT118</strain>
    </source>
</reference>
<dbReference type="NCBIfam" id="NF045515">
    <property type="entry name" value="Glp_gephyrin"/>
    <property type="match status" value="1"/>
</dbReference>
<proteinExistence type="inferred from homology"/>
<evidence type="ECO:0000256" key="7">
    <source>
        <dbReference type="ARBA" id="ARBA00022723"/>
    </source>
</evidence>
<dbReference type="SUPFAM" id="SSF63882">
    <property type="entry name" value="MoeA N-terminal region -like"/>
    <property type="match status" value="1"/>
</dbReference>
<comment type="cofactor">
    <cofactor evidence="1 11">
        <name>Mg(2+)</name>
        <dbReference type="ChEBI" id="CHEBI:18420"/>
    </cofactor>
</comment>
<dbReference type="AlphaFoldDB" id="A0A9J6P9N8"/>
<evidence type="ECO:0000256" key="11">
    <source>
        <dbReference type="RuleBase" id="RU365090"/>
    </source>
</evidence>
<dbReference type="Pfam" id="PF03453">
    <property type="entry name" value="MoeA_N"/>
    <property type="match status" value="1"/>
</dbReference>
<gene>
    <name evidence="13" type="ORF">NJQ99_01150</name>
</gene>
<evidence type="ECO:0000256" key="3">
    <source>
        <dbReference type="ARBA" id="ARBA00005046"/>
    </source>
</evidence>
<evidence type="ECO:0000259" key="12">
    <source>
        <dbReference type="SMART" id="SM00852"/>
    </source>
</evidence>
<dbReference type="InterPro" id="IPR036425">
    <property type="entry name" value="MoaB/Mog-like_dom_sf"/>
</dbReference>
<accession>A0A9J6P9N8</accession>
<evidence type="ECO:0000313" key="13">
    <source>
        <dbReference type="EMBL" id="MCP1335009.1"/>
    </source>
</evidence>
<protein>
    <recommendedName>
        <fullName evidence="11">Molybdopterin molybdenumtransferase</fullName>
        <ecNumber evidence="11">2.10.1.1</ecNumber>
    </recommendedName>
</protein>
<dbReference type="CDD" id="cd00887">
    <property type="entry name" value="MoeA"/>
    <property type="match status" value="1"/>
</dbReference>
<dbReference type="PANTHER" id="PTHR10192">
    <property type="entry name" value="MOLYBDOPTERIN BIOSYNTHESIS PROTEIN"/>
    <property type="match status" value="1"/>
</dbReference>
<dbReference type="PANTHER" id="PTHR10192:SF5">
    <property type="entry name" value="GEPHYRIN"/>
    <property type="match status" value="1"/>
</dbReference>
<evidence type="ECO:0000256" key="5">
    <source>
        <dbReference type="ARBA" id="ARBA00022505"/>
    </source>
</evidence>
<dbReference type="InterPro" id="IPR008284">
    <property type="entry name" value="MoCF_biosynth_CS"/>
</dbReference>
<dbReference type="GO" id="GO:0046872">
    <property type="term" value="F:metal ion binding"/>
    <property type="evidence" value="ECO:0007669"/>
    <property type="project" value="UniProtKB-UniRule"/>
</dbReference>
<dbReference type="FunFam" id="3.40.980.10:FF:000004">
    <property type="entry name" value="Molybdopterin molybdenumtransferase"/>
    <property type="match status" value="1"/>
</dbReference>
<comment type="catalytic activity">
    <reaction evidence="10">
        <text>adenylyl-molybdopterin + molybdate = Mo-molybdopterin + AMP + H(+)</text>
        <dbReference type="Rhea" id="RHEA:35047"/>
        <dbReference type="ChEBI" id="CHEBI:15378"/>
        <dbReference type="ChEBI" id="CHEBI:36264"/>
        <dbReference type="ChEBI" id="CHEBI:62727"/>
        <dbReference type="ChEBI" id="CHEBI:71302"/>
        <dbReference type="ChEBI" id="CHEBI:456215"/>
        <dbReference type="EC" id="2.10.1.1"/>
    </reaction>
</comment>
<evidence type="ECO:0000313" key="14">
    <source>
        <dbReference type="Proteomes" id="UP001055804"/>
    </source>
</evidence>
<dbReference type="SUPFAM" id="SSF63867">
    <property type="entry name" value="MoeA C-terminal domain-like"/>
    <property type="match status" value="1"/>
</dbReference>
<dbReference type="InterPro" id="IPR005111">
    <property type="entry name" value="MoeA_C_domain_IV"/>
</dbReference>
<keyword evidence="14" id="KW-1185">Reference proteome</keyword>
<keyword evidence="5 11" id="KW-0500">Molybdenum</keyword>
<keyword evidence="7 11" id="KW-0479">Metal-binding</keyword>
<dbReference type="Gene3D" id="2.170.190.11">
    <property type="entry name" value="Molybdopterin biosynthesis moea protein, domain 3"/>
    <property type="match status" value="1"/>
</dbReference>